<proteinExistence type="predicted"/>
<evidence type="ECO:0000313" key="2">
    <source>
        <dbReference type="EMBL" id="CEL08550.1"/>
    </source>
</evidence>
<dbReference type="InterPro" id="IPR000073">
    <property type="entry name" value="AB_hydrolase_1"/>
</dbReference>
<gene>
    <name evidence="2" type="ORF">ASPCAL11699</name>
</gene>
<name>A0A0U5G9R9_ASPCI</name>
<sequence>MSYPSCAIFIVHGAYFQPPAWSSFITRLEESSFTVKCPALSSCGTNPAHHPTGTLENDIHAVRTAAQKLIDAGHKIIVLAHSYGGIVASEVITPDLYGTSNPTGTGVTSLILLSAFLIHPENSWPGLFEKYGFQCEADLGHHEDGTVCVKNAVESLYNDIDTGRAKQLAAQNVRHNIAAAAGNITSAPWKDLATVYVHLSHDLAIKLPLQKSMVDDAVSAGGRVRTERLDAGHCAFLSCPDELVGIVLRVTGCC</sequence>
<dbReference type="PANTHER" id="PTHR37017:SF11">
    <property type="entry name" value="ESTERASE_LIPASE_THIOESTERASE DOMAIN-CONTAINING PROTEIN"/>
    <property type="match status" value="1"/>
</dbReference>
<feature type="domain" description="AB hydrolase-1" evidence="1">
    <location>
        <begin position="8"/>
        <end position="244"/>
    </location>
</feature>
<dbReference type="Gene3D" id="3.40.50.1820">
    <property type="entry name" value="alpha/beta hydrolase"/>
    <property type="match status" value="1"/>
</dbReference>
<evidence type="ECO:0000259" key="1">
    <source>
        <dbReference type="Pfam" id="PF12697"/>
    </source>
</evidence>
<evidence type="ECO:0000313" key="3">
    <source>
        <dbReference type="Proteomes" id="UP000054771"/>
    </source>
</evidence>
<dbReference type="Proteomes" id="UP000054771">
    <property type="component" value="Unassembled WGS sequence"/>
</dbReference>
<keyword evidence="3" id="KW-1185">Reference proteome</keyword>
<dbReference type="InterPro" id="IPR052897">
    <property type="entry name" value="Sec-Metab_Biosynth_Hydrolase"/>
</dbReference>
<dbReference type="InterPro" id="IPR029058">
    <property type="entry name" value="AB_hydrolase_fold"/>
</dbReference>
<dbReference type="OrthoDB" id="408373at2759"/>
<dbReference type="EMBL" id="CDMC01000011">
    <property type="protein sequence ID" value="CEL08550.1"/>
    <property type="molecule type" value="Genomic_DNA"/>
</dbReference>
<reference evidence="3" key="1">
    <citation type="journal article" date="2016" name="Genome Announc.">
        <title>Draft genome sequences of fungus Aspergillus calidoustus.</title>
        <authorList>
            <person name="Horn F."/>
            <person name="Linde J."/>
            <person name="Mattern D.J."/>
            <person name="Walther G."/>
            <person name="Guthke R."/>
            <person name="Scherlach K."/>
            <person name="Martin K."/>
            <person name="Brakhage A.A."/>
            <person name="Petzke L."/>
            <person name="Valiante V."/>
        </authorList>
    </citation>
    <scope>NUCLEOTIDE SEQUENCE [LARGE SCALE GENOMIC DNA]</scope>
    <source>
        <strain evidence="3">SF006504</strain>
    </source>
</reference>
<dbReference type="PANTHER" id="PTHR37017">
    <property type="entry name" value="AB HYDROLASE-1 DOMAIN-CONTAINING PROTEIN-RELATED"/>
    <property type="match status" value="1"/>
</dbReference>
<dbReference type="SUPFAM" id="SSF53474">
    <property type="entry name" value="alpha/beta-Hydrolases"/>
    <property type="match status" value="1"/>
</dbReference>
<protein>
    <recommendedName>
        <fullName evidence="1">AB hydrolase-1 domain-containing protein</fullName>
    </recommendedName>
</protein>
<dbReference type="OMA" id="NITHNWA"/>
<dbReference type="Pfam" id="PF12697">
    <property type="entry name" value="Abhydrolase_6"/>
    <property type="match status" value="1"/>
</dbReference>
<organism evidence="2 3">
    <name type="scientific">Aspergillus calidoustus</name>
    <dbReference type="NCBI Taxonomy" id="454130"/>
    <lineage>
        <taxon>Eukaryota</taxon>
        <taxon>Fungi</taxon>
        <taxon>Dikarya</taxon>
        <taxon>Ascomycota</taxon>
        <taxon>Pezizomycotina</taxon>
        <taxon>Eurotiomycetes</taxon>
        <taxon>Eurotiomycetidae</taxon>
        <taxon>Eurotiales</taxon>
        <taxon>Aspergillaceae</taxon>
        <taxon>Aspergillus</taxon>
        <taxon>Aspergillus subgen. Nidulantes</taxon>
    </lineage>
</organism>
<dbReference type="STRING" id="454130.A0A0U5G9R9"/>
<dbReference type="AlphaFoldDB" id="A0A0U5G9R9"/>
<accession>A0A0U5G9R9</accession>